<evidence type="ECO:0000313" key="2">
    <source>
        <dbReference type="Proteomes" id="UP000027195"/>
    </source>
</evidence>
<dbReference type="AlphaFoldDB" id="A0A067MJS3"/>
<reference evidence="2" key="1">
    <citation type="journal article" date="2014" name="Proc. Natl. Acad. Sci. U.S.A.">
        <title>Extensive sampling of basidiomycete genomes demonstrates inadequacy of the white-rot/brown-rot paradigm for wood decay fungi.</title>
        <authorList>
            <person name="Riley R."/>
            <person name="Salamov A.A."/>
            <person name="Brown D.W."/>
            <person name="Nagy L.G."/>
            <person name="Floudas D."/>
            <person name="Held B.W."/>
            <person name="Levasseur A."/>
            <person name="Lombard V."/>
            <person name="Morin E."/>
            <person name="Otillar R."/>
            <person name="Lindquist E.A."/>
            <person name="Sun H."/>
            <person name="LaButti K.M."/>
            <person name="Schmutz J."/>
            <person name="Jabbour D."/>
            <person name="Luo H."/>
            <person name="Baker S.E."/>
            <person name="Pisabarro A.G."/>
            <person name="Walton J.D."/>
            <person name="Blanchette R.A."/>
            <person name="Henrissat B."/>
            <person name="Martin F."/>
            <person name="Cullen D."/>
            <person name="Hibbett D.S."/>
            <person name="Grigoriev I.V."/>
        </authorList>
    </citation>
    <scope>NUCLEOTIDE SEQUENCE [LARGE SCALE GENOMIC DNA]</scope>
    <source>
        <strain evidence="2">FD-172 SS1</strain>
    </source>
</reference>
<sequence>MTTHAHTRTTPSARRHRIYGYPRSDKWYYKYAKKHGVGLDEDGKPHWDIVGLAALHIIERVGFRVHPIGVFIKGDPYLCLAIASNDSRDHLPMPPKEHAEEIIKALQEVLGTDRRPRLCDYNRYV</sequence>
<proteinExistence type="predicted"/>
<organism evidence="1 2">
    <name type="scientific">Botryobasidium botryosum (strain FD-172 SS1)</name>
    <dbReference type="NCBI Taxonomy" id="930990"/>
    <lineage>
        <taxon>Eukaryota</taxon>
        <taxon>Fungi</taxon>
        <taxon>Dikarya</taxon>
        <taxon>Basidiomycota</taxon>
        <taxon>Agaricomycotina</taxon>
        <taxon>Agaricomycetes</taxon>
        <taxon>Cantharellales</taxon>
        <taxon>Botryobasidiaceae</taxon>
        <taxon>Botryobasidium</taxon>
    </lineage>
</organism>
<evidence type="ECO:0000313" key="1">
    <source>
        <dbReference type="EMBL" id="KDQ14970.1"/>
    </source>
</evidence>
<dbReference type="InParanoid" id="A0A067MJS3"/>
<gene>
    <name evidence="1" type="ORF">BOTBODRAFT_174476</name>
</gene>
<dbReference type="OrthoDB" id="2976172at2759"/>
<accession>A0A067MJS3</accession>
<keyword evidence="2" id="KW-1185">Reference proteome</keyword>
<protein>
    <submittedName>
        <fullName evidence="1">Uncharacterized protein</fullName>
    </submittedName>
</protein>
<dbReference type="HOGENOM" id="CLU_1791427_0_0_1"/>
<dbReference type="EMBL" id="KL198035">
    <property type="protein sequence ID" value="KDQ14970.1"/>
    <property type="molecule type" value="Genomic_DNA"/>
</dbReference>
<dbReference type="Proteomes" id="UP000027195">
    <property type="component" value="Unassembled WGS sequence"/>
</dbReference>
<name>A0A067MJS3_BOTB1</name>